<dbReference type="RefSeq" id="WP_084052731.1">
    <property type="nucleotide sequence ID" value="NZ_FWWT01000014.1"/>
</dbReference>
<dbReference type="GO" id="GO:0003735">
    <property type="term" value="F:structural constituent of ribosome"/>
    <property type="evidence" value="ECO:0007669"/>
    <property type="project" value="InterPro"/>
</dbReference>
<evidence type="ECO:0000313" key="11">
    <source>
        <dbReference type="Proteomes" id="UP000192731"/>
    </source>
</evidence>
<dbReference type="Proteomes" id="UP000192731">
    <property type="component" value="Unassembled WGS sequence"/>
</dbReference>
<accession>A0A1W1V3T6</accession>
<dbReference type="InterPro" id="IPR020594">
    <property type="entry name" value="Ribosomal_bL9_bac/chp"/>
</dbReference>
<comment type="function">
    <text evidence="7">Binds to the 23S rRNA.</text>
</comment>
<dbReference type="Pfam" id="PF03948">
    <property type="entry name" value="Ribosomal_L9_C"/>
    <property type="match status" value="1"/>
</dbReference>
<dbReference type="Pfam" id="PF01281">
    <property type="entry name" value="Ribosomal_L9_N"/>
    <property type="match status" value="1"/>
</dbReference>
<dbReference type="Gene3D" id="3.10.430.100">
    <property type="entry name" value="Ribosomal protein L9, C-terminal domain"/>
    <property type="match status" value="1"/>
</dbReference>
<protein>
    <recommendedName>
        <fullName evidence="6 7">Large ribosomal subunit protein bL9</fullName>
    </recommendedName>
</protein>
<proteinExistence type="inferred from homology"/>
<dbReference type="Gene3D" id="3.40.5.10">
    <property type="entry name" value="Ribosomal protein L9, N-terminal domain"/>
    <property type="match status" value="1"/>
</dbReference>
<evidence type="ECO:0000256" key="3">
    <source>
        <dbReference type="ARBA" id="ARBA00022884"/>
    </source>
</evidence>
<keyword evidence="8" id="KW-0175">Coiled coil</keyword>
<dbReference type="InterPro" id="IPR036791">
    <property type="entry name" value="Ribosomal_bL9_C_sf"/>
</dbReference>
<evidence type="ECO:0000256" key="2">
    <source>
        <dbReference type="ARBA" id="ARBA00022730"/>
    </source>
</evidence>
<gene>
    <name evidence="7" type="primary">rplI</name>
    <name evidence="10" type="ORF">SAMN00017405_1748</name>
</gene>
<keyword evidence="2 7" id="KW-0699">rRNA-binding</keyword>
<evidence type="ECO:0000259" key="9">
    <source>
        <dbReference type="PROSITE" id="PS00651"/>
    </source>
</evidence>
<keyword evidence="5 7" id="KW-0687">Ribonucleoprotein</keyword>
<dbReference type="PROSITE" id="PS00651">
    <property type="entry name" value="RIBOSOMAL_L9"/>
    <property type="match status" value="1"/>
</dbReference>
<keyword evidence="3 7" id="KW-0694">RNA-binding</keyword>
<dbReference type="OrthoDB" id="9788336at2"/>
<dbReference type="HAMAP" id="MF_00503">
    <property type="entry name" value="Ribosomal_bL9"/>
    <property type="match status" value="1"/>
</dbReference>
<dbReference type="FunFam" id="3.40.5.10:FF:000003">
    <property type="entry name" value="50S ribosomal protein L9"/>
    <property type="match status" value="1"/>
</dbReference>
<dbReference type="SUPFAM" id="SSF55658">
    <property type="entry name" value="L9 N-domain-like"/>
    <property type="match status" value="1"/>
</dbReference>
<dbReference type="InterPro" id="IPR000244">
    <property type="entry name" value="Ribosomal_bL9"/>
</dbReference>
<evidence type="ECO:0000256" key="4">
    <source>
        <dbReference type="ARBA" id="ARBA00022980"/>
    </source>
</evidence>
<sequence>MKVILQADVKALGKKGEVIEAKEGYARNYLLPKGLAVEATTQNLKEVERLKKLKDQKEEKELAEANELAEKISNIKVVLKVKSGEGGRLFGAVTSKEIAEDILKNHNIKIDKRKIELKDNIKTLGTYNIKIKVHTKVTADLSVQVIAE</sequence>
<evidence type="ECO:0000256" key="1">
    <source>
        <dbReference type="ARBA" id="ARBA00010605"/>
    </source>
</evidence>
<dbReference type="GO" id="GO:0005840">
    <property type="term" value="C:ribosome"/>
    <property type="evidence" value="ECO:0007669"/>
    <property type="project" value="UniProtKB-KW"/>
</dbReference>
<dbReference type="GO" id="GO:0006412">
    <property type="term" value="P:translation"/>
    <property type="evidence" value="ECO:0007669"/>
    <property type="project" value="UniProtKB-UniRule"/>
</dbReference>
<feature type="domain" description="Ribosomal protein L9" evidence="9">
    <location>
        <begin position="13"/>
        <end position="40"/>
    </location>
</feature>
<evidence type="ECO:0000313" key="10">
    <source>
        <dbReference type="EMBL" id="SMB87714.1"/>
    </source>
</evidence>
<dbReference type="NCBIfam" id="TIGR00158">
    <property type="entry name" value="L9"/>
    <property type="match status" value="1"/>
</dbReference>
<organism evidence="10 11">
    <name type="scientific">Desulfonispora thiosulfatigenes DSM 11270</name>
    <dbReference type="NCBI Taxonomy" id="656914"/>
    <lineage>
        <taxon>Bacteria</taxon>
        <taxon>Bacillati</taxon>
        <taxon>Bacillota</taxon>
        <taxon>Clostridia</taxon>
        <taxon>Eubacteriales</taxon>
        <taxon>Peptococcaceae</taxon>
        <taxon>Desulfonispora</taxon>
    </lineage>
</organism>
<feature type="coiled-coil region" evidence="8">
    <location>
        <begin position="43"/>
        <end position="70"/>
    </location>
</feature>
<dbReference type="GO" id="GO:1990904">
    <property type="term" value="C:ribonucleoprotein complex"/>
    <property type="evidence" value="ECO:0007669"/>
    <property type="project" value="UniProtKB-KW"/>
</dbReference>
<dbReference type="PANTHER" id="PTHR21368">
    <property type="entry name" value="50S RIBOSOMAL PROTEIN L9"/>
    <property type="match status" value="1"/>
</dbReference>
<dbReference type="EMBL" id="FWWT01000014">
    <property type="protein sequence ID" value="SMB87714.1"/>
    <property type="molecule type" value="Genomic_DNA"/>
</dbReference>
<comment type="similarity">
    <text evidence="1 7">Belongs to the bacterial ribosomal protein bL9 family.</text>
</comment>
<name>A0A1W1V3T6_DESTI</name>
<keyword evidence="4 7" id="KW-0689">Ribosomal protein</keyword>
<dbReference type="SUPFAM" id="SSF55653">
    <property type="entry name" value="Ribosomal protein L9 C-domain"/>
    <property type="match status" value="1"/>
</dbReference>
<evidence type="ECO:0000256" key="7">
    <source>
        <dbReference type="HAMAP-Rule" id="MF_00503"/>
    </source>
</evidence>
<evidence type="ECO:0000256" key="5">
    <source>
        <dbReference type="ARBA" id="ARBA00023274"/>
    </source>
</evidence>
<dbReference type="InterPro" id="IPR020070">
    <property type="entry name" value="Ribosomal_bL9_N"/>
</dbReference>
<dbReference type="AlphaFoldDB" id="A0A1W1V3T6"/>
<dbReference type="InterPro" id="IPR036935">
    <property type="entry name" value="Ribosomal_bL9_N_sf"/>
</dbReference>
<keyword evidence="11" id="KW-1185">Reference proteome</keyword>
<evidence type="ECO:0000256" key="8">
    <source>
        <dbReference type="SAM" id="Coils"/>
    </source>
</evidence>
<dbReference type="GO" id="GO:0019843">
    <property type="term" value="F:rRNA binding"/>
    <property type="evidence" value="ECO:0007669"/>
    <property type="project" value="UniProtKB-UniRule"/>
</dbReference>
<reference evidence="10 11" key="1">
    <citation type="submission" date="2017-04" db="EMBL/GenBank/DDBJ databases">
        <authorList>
            <person name="Afonso C.L."/>
            <person name="Miller P.J."/>
            <person name="Scott M.A."/>
            <person name="Spackman E."/>
            <person name="Goraichik I."/>
            <person name="Dimitrov K.M."/>
            <person name="Suarez D.L."/>
            <person name="Swayne D.E."/>
        </authorList>
    </citation>
    <scope>NUCLEOTIDE SEQUENCE [LARGE SCALE GENOMIC DNA]</scope>
    <source>
        <strain evidence="10 11">DSM 11270</strain>
    </source>
</reference>
<dbReference type="InterPro" id="IPR009027">
    <property type="entry name" value="Ribosomal_bL9/RNase_H1_N"/>
</dbReference>
<evidence type="ECO:0000256" key="6">
    <source>
        <dbReference type="ARBA" id="ARBA00035292"/>
    </source>
</evidence>
<dbReference type="InterPro" id="IPR020069">
    <property type="entry name" value="Ribosomal_bL9_C"/>
</dbReference>
<dbReference type="STRING" id="656914.SAMN00017405_1748"/>